<protein>
    <recommendedName>
        <fullName evidence="1">SAF domain-containing protein</fullName>
    </recommendedName>
</protein>
<dbReference type="Proteomes" id="UP001056109">
    <property type="component" value="Chromosome"/>
</dbReference>
<accession>A0ABY5AJQ2</accession>
<dbReference type="EMBL" id="CP099547">
    <property type="protein sequence ID" value="USR79666.1"/>
    <property type="molecule type" value="Genomic_DNA"/>
</dbReference>
<reference evidence="2" key="1">
    <citation type="submission" date="2022-06" db="EMBL/GenBank/DDBJ databases">
        <title>Complete Genome Sequence of Arcanobacterium pinnipediorum strain DSM 28752 isolated from a harbour seal.</title>
        <authorList>
            <person name="Borowiak M."/>
            <person name="Kreitlow A."/>
            <person name="Alssahen M."/>
            <person name="Malorny B."/>
            <person name="Laemmler C."/>
            <person name="Prenger-Berninghoff E."/>
            <person name="Siebert U."/>
            <person name="Ploetz M."/>
            <person name="Abdulmawjood A."/>
        </authorList>
    </citation>
    <scope>NUCLEOTIDE SEQUENCE</scope>
    <source>
        <strain evidence="2">DSM 28752</strain>
    </source>
</reference>
<sequence length="195" mass="20525">MLSIQRITQRARDPRILLGTVLVLGGGVVGGLLAQPTQSVYVPQASVHIAAGDHLTAEQFTFVEMPQDLAASYVHGSHIPQGSFAQRALAPGEFLPKATIGTAKEGNTIALSLAAPVSSDLKPGQEVTIWRIPHHYDGQASIVAQHALFVLVHETRAMTDGRPIVDVRLNDAGIAGVITALGNGDEFIIVAEGSN</sequence>
<proteinExistence type="predicted"/>
<gene>
    <name evidence="2" type="ORF">NG665_01350</name>
</gene>
<dbReference type="RefSeq" id="WP_252673531.1">
    <property type="nucleotide sequence ID" value="NZ_CP099547.1"/>
</dbReference>
<organism evidence="2 3">
    <name type="scientific">Arcanobacterium pinnipediorum</name>
    <dbReference type="NCBI Taxonomy" id="1503041"/>
    <lineage>
        <taxon>Bacteria</taxon>
        <taxon>Bacillati</taxon>
        <taxon>Actinomycetota</taxon>
        <taxon>Actinomycetes</taxon>
        <taxon>Actinomycetales</taxon>
        <taxon>Actinomycetaceae</taxon>
        <taxon>Arcanobacterium</taxon>
    </lineage>
</organism>
<dbReference type="Pfam" id="PF08666">
    <property type="entry name" value="SAF"/>
    <property type="match status" value="1"/>
</dbReference>
<name>A0ABY5AJQ2_9ACTO</name>
<dbReference type="SMART" id="SM00858">
    <property type="entry name" value="SAF"/>
    <property type="match status" value="1"/>
</dbReference>
<feature type="domain" description="SAF" evidence="1">
    <location>
        <begin position="40"/>
        <end position="101"/>
    </location>
</feature>
<evidence type="ECO:0000259" key="1">
    <source>
        <dbReference type="SMART" id="SM00858"/>
    </source>
</evidence>
<evidence type="ECO:0000313" key="2">
    <source>
        <dbReference type="EMBL" id="USR79666.1"/>
    </source>
</evidence>
<keyword evidence="3" id="KW-1185">Reference proteome</keyword>
<evidence type="ECO:0000313" key="3">
    <source>
        <dbReference type="Proteomes" id="UP001056109"/>
    </source>
</evidence>
<dbReference type="InterPro" id="IPR013974">
    <property type="entry name" value="SAF"/>
</dbReference>